<organism evidence="4 5">
    <name type="scientific">Herbidospora galbida</name>
    <dbReference type="NCBI Taxonomy" id="2575442"/>
    <lineage>
        <taxon>Bacteria</taxon>
        <taxon>Bacillati</taxon>
        <taxon>Actinomycetota</taxon>
        <taxon>Actinomycetes</taxon>
        <taxon>Streptosporangiales</taxon>
        <taxon>Streptosporangiaceae</taxon>
        <taxon>Herbidospora</taxon>
    </lineage>
</organism>
<dbReference type="EMBL" id="SZQA01000040">
    <property type="protein sequence ID" value="TKK83891.1"/>
    <property type="molecule type" value="Genomic_DNA"/>
</dbReference>
<reference evidence="4 5" key="1">
    <citation type="submission" date="2019-04" db="EMBL/GenBank/DDBJ databases">
        <title>Herbidospora sp. NEAU-GS14.nov., a novel actinomycete isolated from soil.</title>
        <authorList>
            <person name="Han L."/>
        </authorList>
    </citation>
    <scope>NUCLEOTIDE SEQUENCE [LARGE SCALE GENOMIC DNA]</scope>
    <source>
        <strain evidence="4 5">NEAU-GS14</strain>
    </source>
</reference>
<dbReference type="Proteomes" id="UP000308705">
    <property type="component" value="Unassembled WGS sequence"/>
</dbReference>
<name>A0A4U3M567_9ACTN</name>
<dbReference type="Pfam" id="PF20013">
    <property type="entry name" value="GAP1-N2"/>
    <property type="match status" value="1"/>
</dbReference>
<evidence type="ECO:0000313" key="4">
    <source>
        <dbReference type="EMBL" id="TKK83891.1"/>
    </source>
</evidence>
<accession>A0A4U3M567</accession>
<dbReference type="InterPro" id="IPR045401">
    <property type="entry name" value="GAP1-M"/>
</dbReference>
<evidence type="ECO:0000259" key="3">
    <source>
        <dbReference type="Pfam" id="PF20014"/>
    </source>
</evidence>
<dbReference type="InterPro" id="IPR045402">
    <property type="entry name" value="GAP1-N2"/>
</dbReference>
<feature type="region of interest" description="Disordered" evidence="1">
    <location>
        <begin position="1"/>
        <end position="23"/>
    </location>
</feature>
<comment type="caution">
    <text evidence="4">The sequence shown here is derived from an EMBL/GenBank/DDBJ whole genome shotgun (WGS) entry which is preliminary data.</text>
</comment>
<feature type="compositionally biased region" description="Polar residues" evidence="1">
    <location>
        <begin position="1"/>
        <end position="12"/>
    </location>
</feature>
<evidence type="ECO:0000256" key="1">
    <source>
        <dbReference type="SAM" id="MobiDB-lite"/>
    </source>
</evidence>
<evidence type="ECO:0000313" key="5">
    <source>
        <dbReference type="Proteomes" id="UP000308705"/>
    </source>
</evidence>
<proteinExistence type="predicted"/>
<dbReference type="RefSeq" id="WP_137250833.1">
    <property type="nucleotide sequence ID" value="NZ_SZQA01000040.1"/>
</dbReference>
<evidence type="ECO:0000259" key="2">
    <source>
        <dbReference type="Pfam" id="PF20013"/>
    </source>
</evidence>
<feature type="domain" description="GTPase-associated protein 1 middle" evidence="3">
    <location>
        <begin position="143"/>
        <end position="233"/>
    </location>
</feature>
<keyword evidence="5" id="KW-1185">Reference proteome</keyword>
<dbReference type="AlphaFoldDB" id="A0A4U3M567"/>
<feature type="domain" description="GTPase-associated protein 1 N-terminal" evidence="2">
    <location>
        <begin position="1"/>
        <end position="129"/>
    </location>
</feature>
<dbReference type="OrthoDB" id="167038at2"/>
<dbReference type="Pfam" id="PF20014">
    <property type="entry name" value="GAP1-M"/>
    <property type="match status" value="1"/>
</dbReference>
<gene>
    <name evidence="4" type="ORF">FDA94_32200</name>
</gene>
<sequence length="725" mass="77157">MAWQLQYTSAESGPSGRSGFQVTAETTGLPPVLRERSAPYLVYQPPPDAPLAPTPAEIAGLPVSMAYGAGMLVRCVYLGQDYSGRYGNFLAHAVLPGEGELVGLRPIEFWEAPWWAARPSDGPELPVLEPSPGPLLDPEGLVAWLAALGPDAYVRLGGLLEAVRLFLTRGHGRLVLVSADVAEVVRWIAVISFSLPWASAIRLSFVTYTADPASSGQVIAGTTPDVWIPPDVDATVVRLDEPAAPVRTGRFAGTVAGFWRRGDLDGLDALGELGDDPETAAALLALCRGDHTVSPEEQTAVARLSAGGLPDWAWQRLASQAGLLTYDLAAEVAVHAAEGAARCVSLALRDPALPLPVRLPPPGYASALGAEATAALRSALTPAQVAGIVRVADACDLPVDAAEVESAAARAVPGNQEEAAAELARTPAAWREAMIAGYVAGLEAAPGEVSATLCGLLAGARRDWRRAPRTGVAVLRWQTLHGGRDRVDTTVELMDRAFDGFREQALPSLWTAQPTPGEIGRLVDLLGPRMDASPTLGELPGRAFVKAGLASGEALELAERVRDGLPGFPADDAEATLIAARLPSAPTPVEAATAIDRLTDLTREGNAELAELTRATCAKVLATRDPRFRSTVAKAVTDATRRWLIPEWLKPRRNRDQQMALLEIAIRMRVAGVIEPRLDAWARSEVNNWGRFGSMEARFKQDAELAAGLKELAGQRRRLFGRGER</sequence>
<protein>
    <submittedName>
        <fullName evidence="4">Uncharacterized protein</fullName>
    </submittedName>
</protein>